<dbReference type="InterPro" id="IPR002068">
    <property type="entry name" value="A-crystallin/Hsp20_dom"/>
</dbReference>
<dbReference type="AlphaFoldDB" id="A0AAE3VTS3"/>
<dbReference type="InterPro" id="IPR008978">
    <property type="entry name" value="HSP20-like_chaperone"/>
</dbReference>
<dbReference type="Proteomes" id="UP001240236">
    <property type="component" value="Unassembled WGS sequence"/>
</dbReference>
<accession>A0AAE3VTS3</accession>
<name>A0AAE3VTS3_9ACTN</name>
<proteinExistence type="inferred from homology"/>
<evidence type="ECO:0000259" key="3">
    <source>
        <dbReference type="PROSITE" id="PS01031"/>
    </source>
</evidence>
<dbReference type="CDD" id="cd06464">
    <property type="entry name" value="ACD_sHsps-like"/>
    <property type="match status" value="1"/>
</dbReference>
<keyword evidence="5" id="KW-1185">Reference proteome</keyword>
<dbReference type="Pfam" id="PF00011">
    <property type="entry name" value="HSP20"/>
    <property type="match status" value="1"/>
</dbReference>
<dbReference type="RefSeq" id="WP_307234291.1">
    <property type="nucleotide sequence ID" value="NZ_JAUSUZ010000001.1"/>
</dbReference>
<dbReference type="EMBL" id="JAUSUZ010000001">
    <property type="protein sequence ID" value="MDQ0363566.1"/>
    <property type="molecule type" value="Genomic_DNA"/>
</dbReference>
<reference evidence="4 5" key="1">
    <citation type="submission" date="2023-07" db="EMBL/GenBank/DDBJ databases">
        <title>Sequencing the genomes of 1000 actinobacteria strains.</title>
        <authorList>
            <person name="Klenk H.-P."/>
        </authorList>
    </citation>
    <scope>NUCLEOTIDE SEQUENCE [LARGE SCALE GENOMIC DNA]</scope>
    <source>
        <strain evidence="4 5">DSM 44709</strain>
    </source>
</reference>
<evidence type="ECO:0000256" key="1">
    <source>
        <dbReference type="PROSITE-ProRule" id="PRU00285"/>
    </source>
</evidence>
<dbReference type="SUPFAM" id="SSF49764">
    <property type="entry name" value="HSP20-like chaperones"/>
    <property type="match status" value="1"/>
</dbReference>
<protein>
    <submittedName>
        <fullName evidence="4">HSP20 family protein</fullName>
    </submittedName>
</protein>
<sequence length="126" mass="13799">MSTLTPLDLLRWSWSPFPGPGIRIEEHLDGDRFVVRAELPGVDPGKDVEVTLSGEVLKIKVERKESFTGKAHSEFHYGSFYRTVPVPPGLRPDTVDASYQAGILTISALIAENQTAGKPIPIKAES</sequence>
<gene>
    <name evidence="4" type="ORF">J2S42_000235</name>
</gene>
<dbReference type="Gene3D" id="2.60.40.790">
    <property type="match status" value="1"/>
</dbReference>
<comment type="caution">
    <text evidence="4">The sequence shown here is derived from an EMBL/GenBank/DDBJ whole genome shotgun (WGS) entry which is preliminary data.</text>
</comment>
<evidence type="ECO:0000313" key="5">
    <source>
        <dbReference type="Proteomes" id="UP001240236"/>
    </source>
</evidence>
<dbReference type="PROSITE" id="PS01031">
    <property type="entry name" value="SHSP"/>
    <property type="match status" value="1"/>
</dbReference>
<evidence type="ECO:0000256" key="2">
    <source>
        <dbReference type="RuleBase" id="RU003616"/>
    </source>
</evidence>
<comment type="similarity">
    <text evidence="1 2">Belongs to the small heat shock protein (HSP20) family.</text>
</comment>
<evidence type="ECO:0000313" key="4">
    <source>
        <dbReference type="EMBL" id="MDQ0363566.1"/>
    </source>
</evidence>
<feature type="domain" description="SHSP" evidence="3">
    <location>
        <begin position="13"/>
        <end position="125"/>
    </location>
</feature>
<organism evidence="4 5">
    <name type="scientific">Catenuloplanes indicus</name>
    <dbReference type="NCBI Taxonomy" id="137267"/>
    <lineage>
        <taxon>Bacteria</taxon>
        <taxon>Bacillati</taxon>
        <taxon>Actinomycetota</taxon>
        <taxon>Actinomycetes</taxon>
        <taxon>Micromonosporales</taxon>
        <taxon>Micromonosporaceae</taxon>
        <taxon>Catenuloplanes</taxon>
    </lineage>
</organism>